<accession>A0A075UVN8</accession>
<dbReference type="EMBL" id="CP008953">
    <property type="protein sequence ID" value="AIG76486.1"/>
    <property type="molecule type" value="Genomic_DNA"/>
</dbReference>
<feature type="compositionally biased region" description="Basic and acidic residues" evidence="1">
    <location>
        <begin position="142"/>
        <end position="153"/>
    </location>
</feature>
<dbReference type="RefSeq" id="WP_037338385.1">
    <property type="nucleotide sequence ID" value="NZ_CP008953.1"/>
</dbReference>
<sequence length="153" mass="16869">MTVEDAGQDYLTRQIGALLEAIREEGPVGEGRRSFRIAGHLAAEGGFHLGDILAATAQLLAVHAWNNGYLAAAELLTRRMREFGAESAELVRYLVRLETGCEQGWLPHADRDELIAYARRVQRADIEERAQAIEASLPGVTDPERPDRMASES</sequence>
<evidence type="ECO:0000313" key="3">
    <source>
        <dbReference type="Proteomes" id="UP000028492"/>
    </source>
</evidence>
<dbReference type="HOGENOM" id="CLU_1709440_0_0_11"/>
<keyword evidence="3" id="KW-1185">Reference proteome</keyword>
<name>A0A075UVN8_9PSEU</name>
<dbReference type="eggNOG" id="ENOG502ZPNS">
    <property type="taxonomic scope" value="Bacteria"/>
</dbReference>
<dbReference type="AlphaFoldDB" id="A0A075UVN8"/>
<reference evidence="2 3" key="1">
    <citation type="journal article" date="2014" name="J. Biotechnol.">
        <title>Complete genome sequence of the actinobacterium Amycolatopsis japonica MG417-CF17(T) (=DSM 44213T) producing (S,S)-N,N'-ethylenediaminedisuccinic acid.</title>
        <authorList>
            <person name="Stegmann E."/>
            <person name="Albersmeier A."/>
            <person name="Spohn M."/>
            <person name="Gert H."/>
            <person name="Weber T."/>
            <person name="Wohlleben W."/>
            <person name="Kalinowski J."/>
            <person name="Ruckert C."/>
        </authorList>
    </citation>
    <scope>NUCLEOTIDE SEQUENCE [LARGE SCALE GENOMIC DNA]</scope>
    <source>
        <strain evidence="3">MG417-CF17 (DSM 44213)</strain>
    </source>
</reference>
<gene>
    <name evidence="2" type="ORF">AJAP_18090</name>
</gene>
<proteinExistence type="predicted"/>
<organism evidence="2 3">
    <name type="scientific">Amycolatopsis japonica</name>
    <dbReference type="NCBI Taxonomy" id="208439"/>
    <lineage>
        <taxon>Bacteria</taxon>
        <taxon>Bacillati</taxon>
        <taxon>Actinomycetota</taxon>
        <taxon>Actinomycetes</taxon>
        <taxon>Pseudonocardiales</taxon>
        <taxon>Pseudonocardiaceae</taxon>
        <taxon>Amycolatopsis</taxon>
        <taxon>Amycolatopsis japonica group</taxon>
    </lineage>
</organism>
<evidence type="ECO:0000256" key="1">
    <source>
        <dbReference type="SAM" id="MobiDB-lite"/>
    </source>
</evidence>
<dbReference type="Proteomes" id="UP000028492">
    <property type="component" value="Chromosome"/>
</dbReference>
<protein>
    <submittedName>
        <fullName evidence="2">Uncharacterized protein</fullName>
    </submittedName>
</protein>
<feature type="region of interest" description="Disordered" evidence="1">
    <location>
        <begin position="133"/>
        <end position="153"/>
    </location>
</feature>
<dbReference type="KEGG" id="aja:AJAP_18090"/>
<evidence type="ECO:0000313" key="2">
    <source>
        <dbReference type="EMBL" id="AIG76486.1"/>
    </source>
</evidence>